<dbReference type="EMBL" id="VJZT01000001">
    <property type="protein sequence ID" value="TRX43049.1"/>
    <property type="molecule type" value="Genomic_DNA"/>
</dbReference>
<protein>
    <submittedName>
        <fullName evidence="1">Uncharacterized protein</fullName>
    </submittedName>
</protein>
<name>A0A553EDE7_9FLAO</name>
<dbReference type="AlphaFoldDB" id="A0A553EDE7"/>
<gene>
    <name evidence="1" type="ORF">FNW21_01565</name>
</gene>
<keyword evidence="2" id="KW-1185">Reference proteome</keyword>
<dbReference type="Proteomes" id="UP000316371">
    <property type="component" value="Unassembled WGS sequence"/>
</dbReference>
<accession>A0A553EDE7</accession>
<dbReference type="RefSeq" id="WP_144254971.1">
    <property type="nucleotide sequence ID" value="NZ_VJZT01000001.1"/>
</dbReference>
<evidence type="ECO:0000313" key="2">
    <source>
        <dbReference type="Proteomes" id="UP000316371"/>
    </source>
</evidence>
<evidence type="ECO:0000313" key="1">
    <source>
        <dbReference type="EMBL" id="TRX43049.1"/>
    </source>
</evidence>
<reference evidence="1 2" key="1">
    <citation type="submission" date="2019-07" db="EMBL/GenBank/DDBJ databases">
        <title>Novel species of Flavobacterium.</title>
        <authorList>
            <person name="Liu Q."/>
            <person name="Xin Y.-H."/>
        </authorList>
    </citation>
    <scope>NUCLEOTIDE SEQUENCE [LARGE SCALE GENOMIC DNA]</scope>
    <source>
        <strain evidence="1 2">LB1R34</strain>
    </source>
</reference>
<sequence>MLPFEFIKSELKNFIIEFPKTRVRYEMDDNSSTHSIEVVPNEIYRLDKNYIIWEDNFFDEFINQFPDQSICFISDDAIVGLDKIDFELSGREYISMIPNNIIDNGLQVQPNCIKSSNNKISINGLSFNSGVSKIPVDLFSLIQNNKNKSTPINLKQTFLNNGSIDAIPNYSLAA</sequence>
<dbReference type="OrthoDB" id="1376336at2"/>
<organism evidence="1 2">
    <name type="scientific">Flavobacterium restrictum</name>
    <dbReference type="NCBI Taxonomy" id="2594428"/>
    <lineage>
        <taxon>Bacteria</taxon>
        <taxon>Pseudomonadati</taxon>
        <taxon>Bacteroidota</taxon>
        <taxon>Flavobacteriia</taxon>
        <taxon>Flavobacteriales</taxon>
        <taxon>Flavobacteriaceae</taxon>
        <taxon>Flavobacterium</taxon>
    </lineage>
</organism>
<proteinExistence type="predicted"/>
<comment type="caution">
    <text evidence="1">The sequence shown here is derived from an EMBL/GenBank/DDBJ whole genome shotgun (WGS) entry which is preliminary data.</text>
</comment>